<organism evidence="13 14">
    <name type="scientific">Tigriopus californicus</name>
    <name type="common">Marine copepod</name>
    <dbReference type="NCBI Taxonomy" id="6832"/>
    <lineage>
        <taxon>Eukaryota</taxon>
        <taxon>Metazoa</taxon>
        <taxon>Ecdysozoa</taxon>
        <taxon>Arthropoda</taxon>
        <taxon>Crustacea</taxon>
        <taxon>Multicrustacea</taxon>
        <taxon>Hexanauplia</taxon>
        <taxon>Copepoda</taxon>
        <taxon>Harpacticoida</taxon>
        <taxon>Harpacticidae</taxon>
        <taxon>Tigriopus</taxon>
    </lineage>
</organism>
<keyword evidence="7" id="KW-0915">Sodium</keyword>
<evidence type="ECO:0000256" key="5">
    <source>
        <dbReference type="ARBA" id="ARBA00022692"/>
    </source>
</evidence>
<keyword evidence="4 12" id="KW-0894">Sodium channel</keyword>
<evidence type="ECO:0000313" key="13">
    <source>
        <dbReference type="EMBL" id="TRY78661.1"/>
    </source>
</evidence>
<evidence type="ECO:0000256" key="1">
    <source>
        <dbReference type="ARBA" id="ARBA00004141"/>
    </source>
</evidence>
<reference evidence="13 14" key="1">
    <citation type="journal article" date="2018" name="Nat. Ecol. Evol.">
        <title>Genomic signatures of mitonuclear coevolution across populations of Tigriopus californicus.</title>
        <authorList>
            <person name="Barreto F.S."/>
            <person name="Watson E.T."/>
            <person name="Lima T.G."/>
            <person name="Willett C.S."/>
            <person name="Edmands S."/>
            <person name="Li W."/>
            <person name="Burton R.S."/>
        </authorList>
    </citation>
    <scope>NUCLEOTIDE SEQUENCE [LARGE SCALE GENOMIC DNA]</scope>
    <source>
        <strain evidence="13 14">San Diego</strain>
    </source>
</reference>
<evidence type="ECO:0000256" key="3">
    <source>
        <dbReference type="ARBA" id="ARBA00022448"/>
    </source>
</evidence>
<dbReference type="Gene3D" id="1.10.287.770">
    <property type="entry name" value="YojJ-like"/>
    <property type="match status" value="1"/>
</dbReference>
<dbReference type="EMBL" id="VCGU01000003">
    <property type="protein sequence ID" value="TRY78661.1"/>
    <property type="molecule type" value="Genomic_DNA"/>
</dbReference>
<keyword evidence="5 12" id="KW-0812">Transmembrane</keyword>
<dbReference type="Proteomes" id="UP000318571">
    <property type="component" value="Chromosome 11"/>
</dbReference>
<name>A0A553PLV0_TIGCA</name>
<dbReference type="GO" id="GO:0005272">
    <property type="term" value="F:sodium channel activity"/>
    <property type="evidence" value="ECO:0007669"/>
    <property type="project" value="UniProtKB-KW"/>
</dbReference>
<dbReference type="Pfam" id="PF00858">
    <property type="entry name" value="ASC"/>
    <property type="match status" value="1"/>
</dbReference>
<gene>
    <name evidence="13" type="ORF">TCAL_14410</name>
</gene>
<accession>A0A553PLV0</accession>
<evidence type="ECO:0000256" key="2">
    <source>
        <dbReference type="ARBA" id="ARBA00007193"/>
    </source>
</evidence>
<evidence type="ECO:0000256" key="6">
    <source>
        <dbReference type="ARBA" id="ARBA00022989"/>
    </source>
</evidence>
<comment type="subcellular location">
    <subcellularLocation>
        <location evidence="1">Membrane</location>
        <topology evidence="1">Multi-pass membrane protein</topology>
    </subcellularLocation>
</comment>
<comment type="caution">
    <text evidence="13">The sequence shown here is derived from an EMBL/GenBank/DDBJ whole genome shotgun (WGS) entry which is preliminary data.</text>
</comment>
<evidence type="ECO:0000256" key="12">
    <source>
        <dbReference type="RuleBase" id="RU000679"/>
    </source>
</evidence>
<evidence type="ECO:0000256" key="7">
    <source>
        <dbReference type="ARBA" id="ARBA00023053"/>
    </source>
</evidence>
<evidence type="ECO:0000256" key="8">
    <source>
        <dbReference type="ARBA" id="ARBA00023065"/>
    </source>
</evidence>
<keyword evidence="3 12" id="KW-0813">Transport</keyword>
<keyword evidence="10 12" id="KW-0739">Sodium transport</keyword>
<evidence type="ECO:0000256" key="10">
    <source>
        <dbReference type="ARBA" id="ARBA00023201"/>
    </source>
</evidence>
<sequence length="408" mass="46946">MAQAYEQWEKDSLLILDRLSIGNMLKCHAAIGLETNYFETTAEEKDQIDFKVDRTFIVYRKGDLLPCETLSIRQNVTISNVIILGYTPLDEGLGSVFHIHEKDQIITVGDGFLGGDAFYGTNFKANFESTIDIKEQVFNAKPRDGASCDEQNRMKMSKCINEYISRSMTCQLPWTKRKQGSKRLCDKSTDWDDFRFVMDSLSENVTLNEVAVQTGCLPNCRYKKYDIEVVERNAQRIIWSPSNLTHTFLFQMKQAMVEVHEEKYFYDTNSFVDSQKRPCNETHDWIVWKEVWEHLYKDVTYEKIVKTTGCVPNCFYRKYEANMASVSIPPVIDPLVNGSHLLVLQMPQGIVTFQTEKYFYDASSFVADVGGFLGLLLGLSVMDIVEMVISVFKWITEITFKTKIDPVS</sequence>
<keyword evidence="14" id="KW-1185">Reference proteome</keyword>
<protein>
    <submittedName>
        <fullName evidence="13">Uncharacterized protein</fullName>
    </submittedName>
</protein>
<comment type="similarity">
    <text evidence="2 12">Belongs to the amiloride-sensitive sodium channel (TC 1.A.6) family.</text>
</comment>
<dbReference type="AlphaFoldDB" id="A0A553PLV0"/>
<dbReference type="GO" id="GO:0016020">
    <property type="term" value="C:membrane"/>
    <property type="evidence" value="ECO:0007669"/>
    <property type="project" value="UniProtKB-SubCell"/>
</dbReference>
<keyword evidence="6" id="KW-1133">Transmembrane helix</keyword>
<evidence type="ECO:0000256" key="9">
    <source>
        <dbReference type="ARBA" id="ARBA00023136"/>
    </source>
</evidence>
<dbReference type="InterPro" id="IPR001873">
    <property type="entry name" value="ENaC"/>
</dbReference>
<evidence type="ECO:0000313" key="14">
    <source>
        <dbReference type="Proteomes" id="UP000318571"/>
    </source>
</evidence>
<keyword evidence="8 12" id="KW-0406">Ion transport</keyword>
<keyword evidence="9" id="KW-0472">Membrane</keyword>
<proteinExistence type="inferred from homology"/>
<keyword evidence="11 12" id="KW-0407">Ion channel</keyword>
<evidence type="ECO:0000256" key="11">
    <source>
        <dbReference type="ARBA" id="ARBA00023303"/>
    </source>
</evidence>
<evidence type="ECO:0000256" key="4">
    <source>
        <dbReference type="ARBA" id="ARBA00022461"/>
    </source>
</evidence>